<feature type="compositionally biased region" description="Low complexity" evidence="1">
    <location>
        <begin position="33"/>
        <end position="46"/>
    </location>
</feature>
<name>A0A9D2M0Z0_9FIRM</name>
<dbReference type="Pfam" id="PF22746">
    <property type="entry name" value="SHOCT-like_DUF2089-C"/>
    <property type="match status" value="1"/>
</dbReference>
<feature type="region of interest" description="Disordered" evidence="1">
    <location>
        <begin position="26"/>
        <end position="63"/>
    </location>
</feature>
<dbReference type="EMBL" id="DWXZ01000231">
    <property type="protein sequence ID" value="HJB38564.1"/>
    <property type="molecule type" value="Genomic_DNA"/>
</dbReference>
<gene>
    <name evidence="4" type="ORF">H9942_10950</name>
</gene>
<dbReference type="Gene3D" id="2.160.20.120">
    <property type="match status" value="1"/>
</dbReference>
<feature type="domain" description="YvlB/LiaX N-terminal" evidence="3">
    <location>
        <begin position="3"/>
        <end position="33"/>
    </location>
</feature>
<dbReference type="AlphaFoldDB" id="A0A9D2M0Z0"/>
<evidence type="ECO:0000313" key="5">
    <source>
        <dbReference type="Proteomes" id="UP000824214"/>
    </source>
</evidence>
<reference evidence="4" key="2">
    <citation type="submission" date="2021-04" db="EMBL/GenBank/DDBJ databases">
        <authorList>
            <person name="Gilroy R."/>
        </authorList>
    </citation>
    <scope>NUCLEOTIDE SEQUENCE</scope>
    <source>
        <strain evidence="4">ChiBcolR8-3208</strain>
    </source>
</reference>
<dbReference type="InterPro" id="IPR053959">
    <property type="entry name" value="YvlB/LiaX_N"/>
</dbReference>
<protein>
    <submittedName>
        <fullName evidence="4">DUF4097 family beta strand repeat protein</fullName>
    </submittedName>
</protein>
<dbReference type="InterPro" id="IPR025164">
    <property type="entry name" value="Toastrack_DUF4097"/>
</dbReference>
<sequence length="444" mass="47364">MSEEKRRILDMVEKGTITQEDAARLLDALGENEPAPAQPQESQPPQDGTWEAEHQGDEDCQGPNQRVEIHLEGEGAKPIYQEITSALDEAAPVFENLGKIVEDAVTSATQAVDAAWPQVKEAVSSATEKAKGAAQSAAQAARESVLVGAVVPGKAALTPLPLEENAYQAPAGGPVTRLRVEWVNGPVEIRPWEGDTIRVAEYAARPLKDSERMELQENGGKLRIRWSRDKAFRSRMFLQKHLVVELPQDAALEELRVDTVSGGAYLSGFQAEECRVSTVSGAARCQGLRAQRLRVEAVSGAASLENVAAEELRCTTTSGKLELCGFAAQRLRAETVSGALTAGGNGEELSLSTVSGQLSLQVGQHPRQVKLNTVSGRIYAGLPEGEPGFTVEYSSMSGAFSSQFPLSGELGKRKGRAVYGSGGASLRLDTVSGAMELHVAPPQE</sequence>
<accession>A0A9D2M0Z0</accession>
<feature type="domain" description="DUF4097" evidence="2">
    <location>
        <begin position="177"/>
        <end position="435"/>
    </location>
</feature>
<dbReference type="Pfam" id="PF13349">
    <property type="entry name" value="DUF4097"/>
    <property type="match status" value="1"/>
</dbReference>
<proteinExistence type="predicted"/>
<evidence type="ECO:0000256" key="1">
    <source>
        <dbReference type="SAM" id="MobiDB-lite"/>
    </source>
</evidence>
<comment type="caution">
    <text evidence="4">The sequence shown here is derived from an EMBL/GenBank/DDBJ whole genome shotgun (WGS) entry which is preliminary data.</text>
</comment>
<evidence type="ECO:0000259" key="3">
    <source>
        <dbReference type="Pfam" id="PF22746"/>
    </source>
</evidence>
<evidence type="ECO:0000259" key="2">
    <source>
        <dbReference type="Pfam" id="PF13349"/>
    </source>
</evidence>
<dbReference type="Proteomes" id="UP000824214">
    <property type="component" value="Unassembled WGS sequence"/>
</dbReference>
<organism evidence="4 5">
    <name type="scientific">Candidatus Acutalibacter ornithocaccae</name>
    <dbReference type="NCBI Taxonomy" id="2838416"/>
    <lineage>
        <taxon>Bacteria</taxon>
        <taxon>Bacillati</taxon>
        <taxon>Bacillota</taxon>
        <taxon>Clostridia</taxon>
        <taxon>Eubacteriales</taxon>
        <taxon>Acutalibacteraceae</taxon>
        <taxon>Acutalibacter</taxon>
    </lineage>
</organism>
<reference evidence="4" key="1">
    <citation type="journal article" date="2021" name="PeerJ">
        <title>Extensive microbial diversity within the chicken gut microbiome revealed by metagenomics and culture.</title>
        <authorList>
            <person name="Gilroy R."/>
            <person name="Ravi A."/>
            <person name="Getino M."/>
            <person name="Pursley I."/>
            <person name="Horton D.L."/>
            <person name="Alikhan N.F."/>
            <person name="Baker D."/>
            <person name="Gharbi K."/>
            <person name="Hall N."/>
            <person name="Watson M."/>
            <person name="Adriaenssens E.M."/>
            <person name="Foster-Nyarko E."/>
            <person name="Jarju S."/>
            <person name="Secka A."/>
            <person name="Antonio M."/>
            <person name="Oren A."/>
            <person name="Chaudhuri R.R."/>
            <person name="La Ragione R."/>
            <person name="Hildebrand F."/>
            <person name="Pallen M.J."/>
        </authorList>
    </citation>
    <scope>NUCLEOTIDE SEQUENCE</scope>
    <source>
        <strain evidence="4">ChiBcolR8-3208</strain>
    </source>
</reference>
<evidence type="ECO:0000313" key="4">
    <source>
        <dbReference type="EMBL" id="HJB38564.1"/>
    </source>
</evidence>